<keyword evidence="1" id="KW-0732">Signal</keyword>
<name>A0A419S1Z5_9SPHI</name>
<proteinExistence type="predicted"/>
<evidence type="ECO:0000313" key="2">
    <source>
        <dbReference type="EMBL" id="RKD12490.1"/>
    </source>
</evidence>
<protein>
    <submittedName>
        <fullName evidence="2">Uncharacterized protein</fullName>
    </submittedName>
</protein>
<gene>
    <name evidence="2" type="ORF">BCY91_12665</name>
</gene>
<evidence type="ECO:0000256" key="1">
    <source>
        <dbReference type="SAM" id="SignalP"/>
    </source>
</evidence>
<feature type="chain" id="PRO_5019318608" evidence="1">
    <location>
        <begin position="22"/>
        <end position="126"/>
    </location>
</feature>
<feature type="signal peptide" evidence="1">
    <location>
        <begin position="1"/>
        <end position="21"/>
    </location>
</feature>
<organism evidence="2 3">
    <name type="scientific">Pelobium manganitolerans</name>
    <dbReference type="NCBI Taxonomy" id="1842495"/>
    <lineage>
        <taxon>Bacteria</taxon>
        <taxon>Pseudomonadati</taxon>
        <taxon>Bacteroidota</taxon>
        <taxon>Sphingobacteriia</taxon>
        <taxon>Sphingobacteriales</taxon>
        <taxon>Sphingobacteriaceae</taxon>
        <taxon>Pelobium</taxon>
    </lineage>
</organism>
<reference evidence="2 3" key="1">
    <citation type="submission" date="2016-07" db="EMBL/GenBank/DDBJ databases">
        <title>Genome of Pelobium manganitolerans.</title>
        <authorList>
            <person name="Wu S."/>
            <person name="Wang G."/>
        </authorList>
    </citation>
    <scope>NUCLEOTIDE SEQUENCE [LARGE SCALE GENOMIC DNA]</scope>
    <source>
        <strain evidence="2 3">YS-25</strain>
    </source>
</reference>
<comment type="caution">
    <text evidence="2">The sequence shown here is derived from an EMBL/GenBank/DDBJ whole genome shotgun (WGS) entry which is preliminary data.</text>
</comment>
<dbReference type="OrthoDB" id="769777at2"/>
<evidence type="ECO:0000313" key="3">
    <source>
        <dbReference type="Proteomes" id="UP000283433"/>
    </source>
</evidence>
<dbReference type="Proteomes" id="UP000283433">
    <property type="component" value="Unassembled WGS sequence"/>
</dbReference>
<dbReference type="RefSeq" id="WP_120183315.1">
    <property type="nucleotide sequence ID" value="NZ_MBTA01000030.1"/>
</dbReference>
<keyword evidence="3" id="KW-1185">Reference proteome</keyword>
<sequence>MKKSGMAGMAALLIGLVLAFASTAFKSADSAKLDMLIFEYAGPNYSEANVEDESKWQLAPEGEACSQDDEKACRIAVDQSFVNNPSSPTATLKSSLNIQAQLNSATSTHFVESTADEQAVISNTEY</sequence>
<dbReference type="AlphaFoldDB" id="A0A419S1Z5"/>
<dbReference type="EMBL" id="MBTA01000030">
    <property type="protein sequence ID" value="RKD12490.1"/>
    <property type="molecule type" value="Genomic_DNA"/>
</dbReference>
<accession>A0A419S1Z5</accession>